<dbReference type="EMBL" id="JRMP02000019">
    <property type="protein sequence ID" value="TLD92519.1"/>
    <property type="molecule type" value="Genomic_DNA"/>
</dbReference>
<feature type="coiled-coil region" evidence="1">
    <location>
        <begin position="40"/>
        <end position="67"/>
    </location>
</feature>
<evidence type="ECO:0000313" key="3">
    <source>
        <dbReference type="EMBL" id="TLD92519.1"/>
    </source>
</evidence>
<proteinExistence type="predicted"/>
<accession>A0A347W3N1</accession>
<sequence>MKKMASFWVGLAIFFGIFSGILRSEDAFSALEEARLRVFESLYKAELNSVEKKRAFLEKNFESATEHDIYTFPNATIAQAYEAYSKANLNAKSGFSLPQRALPSENKAFKVEPTKSEPGYVISYIWGNNKKKLVITSTQIVQKDSICAKEVLEFEQFAKSVVLKSNYEQYCFE</sequence>
<reference evidence="3 4" key="2">
    <citation type="journal article" date="2016" name="Infect. Immun.">
        <title>Helicobacter saguini, a Novel Helicobacter Isolated from Cotton-Top Tamarins with Ulcerative Colitis, Has Proinflammatory Properties and Induces Typhlocolitis and Dysplasia in Gnotobiotic IL-10-/- Mice.</title>
        <authorList>
            <person name="Shen Z."/>
            <person name="Mannion A."/>
            <person name="Whary M.T."/>
            <person name="Muthupalani S."/>
            <person name="Sheh A."/>
            <person name="Feng Y."/>
            <person name="Gong G."/>
            <person name="Vandamme P."/>
            <person name="Holcombe H.R."/>
            <person name="Paster B.J."/>
            <person name="Fox J.G."/>
        </authorList>
    </citation>
    <scope>NUCLEOTIDE SEQUENCE [LARGE SCALE GENOMIC DNA]</scope>
    <source>
        <strain evidence="3 4">MIT 97-6194</strain>
    </source>
</reference>
<evidence type="ECO:0000256" key="1">
    <source>
        <dbReference type="SAM" id="Coils"/>
    </source>
</evidence>
<reference evidence="2 5" key="4">
    <citation type="submission" date="2019-12" db="EMBL/GenBank/DDBJ databases">
        <title>Multi-Generational Helicobacter saguini Isolates.</title>
        <authorList>
            <person name="Mannion A."/>
            <person name="Shen Z."/>
            <person name="Fox J.G."/>
        </authorList>
    </citation>
    <scope>NUCLEOTIDE SEQUENCE [LARGE SCALE GENOMIC DNA]</scope>
    <source>
        <strain evidence="2">16-048</strain>
        <strain evidence="5">16-048 (F4)</strain>
    </source>
</reference>
<dbReference type="OrthoDB" id="5328607at2"/>
<dbReference type="Proteomes" id="UP000477070">
    <property type="component" value="Unassembled WGS sequence"/>
</dbReference>
<comment type="caution">
    <text evidence="3">The sequence shown here is derived from an EMBL/GenBank/DDBJ whole genome shotgun (WGS) entry which is preliminary data.</text>
</comment>
<name>A0A347W3N1_9HELI</name>
<reference evidence="3" key="3">
    <citation type="submission" date="2018-04" db="EMBL/GenBank/DDBJ databases">
        <authorList>
            <person name="Sheh A."/>
            <person name="Shen Z."/>
            <person name="Mannion A.J."/>
            <person name="Fox J.G."/>
        </authorList>
    </citation>
    <scope>NUCLEOTIDE SEQUENCE</scope>
    <source>
        <strain evidence="3">MIT 97-6194</strain>
    </source>
</reference>
<evidence type="ECO:0000313" key="2">
    <source>
        <dbReference type="EMBL" id="MWV69501.1"/>
    </source>
</evidence>
<gene>
    <name evidence="2" type="ORF">DCO61_05635</name>
    <name evidence="3" type="ORF">LS64_010025</name>
</gene>
<evidence type="ECO:0000313" key="5">
    <source>
        <dbReference type="Proteomes" id="UP000477070"/>
    </source>
</evidence>
<dbReference type="AlphaFoldDB" id="A0A347W3N1"/>
<protein>
    <submittedName>
        <fullName evidence="3">Uncharacterized protein</fullName>
    </submittedName>
</protein>
<dbReference type="Proteomes" id="UP000029714">
    <property type="component" value="Unassembled WGS sequence"/>
</dbReference>
<keyword evidence="4" id="KW-1185">Reference proteome</keyword>
<evidence type="ECO:0000313" key="4">
    <source>
        <dbReference type="Proteomes" id="UP000029714"/>
    </source>
</evidence>
<keyword evidence="1" id="KW-0175">Coiled coil</keyword>
<organism evidence="3 4">
    <name type="scientific">Helicobacter saguini</name>
    <dbReference type="NCBI Taxonomy" id="1548018"/>
    <lineage>
        <taxon>Bacteria</taxon>
        <taxon>Pseudomonadati</taxon>
        <taxon>Campylobacterota</taxon>
        <taxon>Epsilonproteobacteria</taxon>
        <taxon>Campylobacterales</taxon>
        <taxon>Helicobacteraceae</taxon>
        <taxon>Helicobacter</taxon>
    </lineage>
</organism>
<dbReference type="EMBL" id="QBIU01000001">
    <property type="protein sequence ID" value="MWV69501.1"/>
    <property type="molecule type" value="Genomic_DNA"/>
</dbReference>
<reference evidence="3 4" key="1">
    <citation type="journal article" date="2014" name="Genome Announc.">
        <title>Draft genome sequences of eight enterohepatic helicobacter species isolated from both laboratory and wild rodents.</title>
        <authorList>
            <person name="Sheh A."/>
            <person name="Shen Z."/>
            <person name="Fox J.G."/>
        </authorList>
    </citation>
    <scope>NUCLEOTIDE SEQUENCE [LARGE SCALE GENOMIC DNA]</scope>
    <source>
        <strain evidence="3 4">MIT 97-6194</strain>
    </source>
</reference>
<dbReference type="RefSeq" id="WP_052062408.1">
    <property type="nucleotide sequence ID" value="NZ_JRMP02000019.1"/>
</dbReference>